<dbReference type="Gene3D" id="3.40.50.2000">
    <property type="entry name" value="Glycogen Phosphorylase B"/>
    <property type="match status" value="2"/>
</dbReference>
<reference evidence="3 4" key="1">
    <citation type="submission" date="2020-07" db="EMBL/GenBank/DDBJ databases">
        <authorList>
            <person name="Sun Q."/>
        </authorList>
    </citation>
    <scope>NUCLEOTIDE SEQUENCE [LARGE SCALE GENOMIC DNA]</scope>
    <source>
        <strain evidence="3 4">MAH-1</strain>
    </source>
</reference>
<feature type="domain" description="Glycosyl transferase family 1" evidence="1">
    <location>
        <begin position="179"/>
        <end position="329"/>
    </location>
</feature>
<dbReference type="Pfam" id="PF00534">
    <property type="entry name" value="Glycos_transf_1"/>
    <property type="match status" value="1"/>
</dbReference>
<protein>
    <submittedName>
        <fullName evidence="3">Glycosyltransferase</fullName>
    </submittedName>
</protein>
<evidence type="ECO:0000313" key="3">
    <source>
        <dbReference type="EMBL" id="NYA70929.1"/>
    </source>
</evidence>
<dbReference type="PANTHER" id="PTHR12526:SF630">
    <property type="entry name" value="GLYCOSYLTRANSFERASE"/>
    <property type="match status" value="1"/>
</dbReference>
<comment type="caution">
    <text evidence="3">The sequence shown here is derived from an EMBL/GenBank/DDBJ whole genome shotgun (WGS) entry which is preliminary data.</text>
</comment>
<sequence>MRILQIIDSLESGGAERMAVNYANALVSRSDFSGLAVTRKEGGLKQSLSDKAGYVFLGRKSTFDFGAILRLRAFCKKNRIGFLHAHSTSWFLAVCVKLTMPSVKIIWHDHYGLSEFAEKRKDKALRLGSYLFSGIISVNEKLKSWAKSELKCSNVVYLPNFAQPTPETASTELQGQAGKRILCLANLREQKDHFMLVEAALKMRSHDWTFHLVGKDFEDAYAADLRKLISDKGLSDRIFIYGSRLDINHIISQSDIAILTSKSEGLPVALLEYGFASKPVVVTAVGEIPTIVESGKNGILCVPSDAESFAKALDELTGNEAMRKAFGEQLYDTVSSQHSENAVMEKYLGWLGQML</sequence>
<dbReference type="Proteomes" id="UP000535020">
    <property type="component" value="Unassembled WGS sequence"/>
</dbReference>
<organism evidence="3 4">
    <name type="scientific">Flavobacterium agri</name>
    <dbReference type="NCBI Taxonomy" id="2743471"/>
    <lineage>
        <taxon>Bacteria</taxon>
        <taxon>Pseudomonadati</taxon>
        <taxon>Bacteroidota</taxon>
        <taxon>Flavobacteriia</taxon>
        <taxon>Flavobacteriales</taxon>
        <taxon>Flavobacteriaceae</taxon>
        <taxon>Flavobacterium</taxon>
    </lineage>
</organism>
<evidence type="ECO:0000259" key="2">
    <source>
        <dbReference type="Pfam" id="PF13439"/>
    </source>
</evidence>
<accession>A0A7Y8Y1K1</accession>
<dbReference type="EMBL" id="JACBJI010000003">
    <property type="protein sequence ID" value="NYA70929.1"/>
    <property type="molecule type" value="Genomic_DNA"/>
</dbReference>
<dbReference type="SUPFAM" id="SSF53756">
    <property type="entry name" value="UDP-Glycosyltransferase/glycogen phosphorylase"/>
    <property type="match status" value="1"/>
</dbReference>
<feature type="domain" description="Glycosyltransferase subfamily 4-like N-terminal" evidence="2">
    <location>
        <begin position="13"/>
        <end position="161"/>
    </location>
</feature>
<keyword evidence="3" id="KW-0808">Transferase</keyword>
<keyword evidence="4" id="KW-1185">Reference proteome</keyword>
<dbReference type="PANTHER" id="PTHR12526">
    <property type="entry name" value="GLYCOSYLTRANSFERASE"/>
    <property type="match status" value="1"/>
</dbReference>
<dbReference type="CDD" id="cd03811">
    <property type="entry name" value="GT4_GT28_WabH-like"/>
    <property type="match status" value="1"/>
</dbReference>
<dbReference type="RefSeq" id="WP_176005742.1">
    <property type="nucleotide sequence ID" value="NZ_JABWMI010000010.1"/>
</dbReference>
<dbReference type="GO" id="GO:0016757">
    <property type="term" value="F:glycosyltransferase activity"/>
    <property type="evidence" value="ECO:0007669"/>
    <property type="project" value="InterPro"/>
</dbReference>
<evidence type="ECO:0000313" key="4">
    <source>
        <dbReference type="Proteomes" id="UP000535020"/>
    </source>
</evidence>
<dbReference type="InterPro" id="IPR028098">
    <property type="entry name" value="Glyco_trans_4-like_N"/>
</dbReference>
<dbReference type="InterPro" id="IPR001296">
    <property type="entry name" value="Glyco_trans_1"/>
</dbReference>
<gene>
    <name evidence="3" type="ORF">HZF10_08365</name>
</gene>
<dbReference type="AlphaFoldDB" id="A0A7Y8Y1K1"/>
<dbReference type="Pfam" id="PF13439">
    <property type="entry name" value="Glyco_transf_4"/>
    <property type="match status" value="1"/>
</dbReference>
<evidence type="ECO:0000259" key="1">
    <source>
        <dbReference type="Pfam" id="PF00534"/>
    </source>
</evidence>
<name>A0A7Y8Y1K1_9FLAO</name>
<proteinExistence type="predicted"/>